<reference evidence="3 4" key="1">
    <citation type="journal article" date="2011" name="Proc. Natl. Acad. Sci. U.S.A.">
        <title>Genome and transcriptome analyses of the mountain pine beetle-fungal symbiont Grosmannia clavigera, a lodgepole pine pathogen.</title>
        <authorList>
            <person name="DiGuistini S."/>
            <person name="Wang Y."/>
            <person name="Liao N.Y."/>
            <person name="Taylor G."/>
            <person name="Tanguay P."/>
            <person name="Feau N."/>
            <person name="Henrissat B."/>
            <person name="Chan S.K."/>
            <person name="Hesse-Orce U."/>
            <person name="Alamouti S.M."/>
            <person name="Tsui C.K.M."/>
            <person name="Docking R.T."/>
            <person name="Levasseur A."/>
            <person name="Haridas S."/>
            <person name="Robertson G."/>
            <person name="Birol I."/>
            <person name="Holt R.A."/>
            <person name="Marra M.A."/>
            <person name="Hamelin R.C."/>
            <person name="Hirst M."/>
            <person name="Jones S.J.M."/>
            <person name="Bohlmann J."/>
            <person name="Breuil C."/>
        </authorList>
    </citation>
    <scope>NUCLEOTIDE SEQUENCE [LARGE SCALE GENOMIC DNA]</scope>
    <source>
        <strain evidence="4">kw1407 / UAMH 11150</strain>
    </source>
</reference>
<evidence type="ECO:0000313" key="4">
    <source>
        <dbReference type="Proteomes" id="UP000007796"/>
    </source>
</evidence>
<dbReference type="RefSeq" id="XP_014175078.1">
    <property type="nucleotide sequence ID" value="XM_014319603.1"/>
</dbReference>
<proteinExistence type="predicted"/>
<dbReference type="HOGENOM" id="CLU_003539_0_0_1"/>
<dbReference type="STRING" id="655863.F0X8Y6"/>
<evidence type="ECO:0000259" key="2">
    <source>
        <dbReference type="Pfam" id="PF10433"/>
    </source>
</evidence>
<organism evidence="4">
    <name type="scientific">Grosmannia clavigera (strain kw1407 / UAMH 11150)</name>
    <name type="common">Blue stain fungus</name>
    <name type="synonym">Graphiocladiella clavigera</name>
    <dbReference type="NCBI Taxonomy" id="655863"/>
    <lineage>
        <taxon>Eukaryota</taxon>
        <taxon>Fungi</taxon>
        <taxon>Dikarya</taxon>
        <taxon>Ascomycota</taxon>
        <taxon>Pezizomycotina</taxon>
        <taxon>Sordariomycetes</taxon>
        <taxon>Sordariomycetidae</taxon>
        <taxon>Ophiostomatales</taxon>
        <taxon>Ophiostomataceae</taxon>
        <taxon>Leptographium</taxon>
    </lineage>
</organism>
<dbReference type="InParanoid" id="F0X8Y6"/>
<dbReference type="EMBL" id="GL629735">
    <property type="protein sequence ID" value="EFX05596.1"/>
    <property type="molecule type" value="Genomic_DNA"/>
</dbReference>
<sequence length="1382" mass="153383">MAFQTNVFRHGEWVTETVDLQAVLKANSNASAKPLRQRAAHPPECGILTRTVIESPVANWILPVRLRSAQHMDVAFIGDHYVQISELGEDGQLRDIIRKTDFGSRIRNAKVIGPPPDSTRDDTEVKSDDIMVKVEEGAAFSDDDTDVAMSDAGVPLPPAASPSRLTRLPPQQLMIVLESGDCVFLFVRQGVTGEYEFFDTRVDIPNSQIAQPGFHAAVDPSSRYMALACPENLFVVYELESKLELNRRYARGEPLRPIKSFRARMVNGVIHKMEFLYPHPDDDYHIILLLIIVMHGKSRMVTYEWGGRGDDLVSVLSEAKRGQPLPPQHQIPLLIIPLTVHSAFFAISARRIAVCKDALTLPAEFDDFVMDVQETSRFHHGSGEPLWAAWTRPYRLPTYRTTRDNIYLAREDGVVMFLEIDSDNILGASVQIGKFDCNIGTSFCSLLDDFNDILIMGGDSGPGSICQIRPRKPNIPLGTIPNWSPVVDFVTNDKFSAAVRLVGEAGNKIIPWQDRPLGSFSNPDRIFATSGHGVTGAVTEFRFGYRANIGLDIDYETPVKQSWIFPTQPESADPEFHLLMSLVDRTVVLYLSSDLEKYREPDADLTQYDLSTRTVAAAQMYEDAVVQVSEKYLVFISPMTSVRRLHADIFQDSQVTVVDAFIQGNLVAVSTNVGVVFRLYIVQLDASGTIKTAKSYGQMGEVTCLCLATVEGSPYLVAGLLKDSHPSLVLYNVGAEGESALCVVDVNSTEISKLRCGGQEDAARYPSLEPLTSVLLKKSEDGSMAIVFGTRGGDMVALTIGLAGSVLAANSEKLGRTATHVVSVEDPNLKTATLAVCDGRLSLMSDFDARRASFRSMHTVWLEDASDTSKESPFVSAASVLQKSLPGHQSKTQLTLTAKTRVLLVELHTQPRPVHRSLPVMGTPLKVIYSCMLDCLIVALKTLDDKPTLQFLDPDTGEDLSFPTDKYNEPVEFVSGLGKTGDHILGLDEWQYERNGDKWLFLLVSTKGGRLLVLSTVPVAKNQEGRRQKIRYWTRYKRSTATEPIYSVVGWNNNVFYCMGSTLYWDQLDVEDRRLRTQGTFELASSATSLRILNGRIVALTERDSVEIISMTGENPGEMTLHHADSESRTAVHMIEIGDKTADGSGASAVLLSNRSCGVAGLFIPWQQPGRDCEVILEAELPASIRKLARGRTRPVWQQARRDVRYGLLPSTLDGAEILGMCIDGSLQHFTLLSIPIWRILRLIQNLAFTTPTLYPFLYEVPGPDFDEEPEVDQSYGMQIDGDMLQRCLDKRALEELFSSASRTNRLFELLEQLDNGRWTAAIGKSSEGREEDRETEPGMEDGEEGDCADEGDAKRKKKEEKKSSYLALLYDILEYYLAPVL</sequence>
<dbReference type="Pfam" id="PF10433">
    <property type="entry name" value="Beta-prop_RSE1_1st"/>
    <property type="match status" value="1"/>
</dbReference>
<dbReference type="PANTHER" id="PTHR10644">
    <property type="entry name" value="DNA REPAIR/RNA PROCESSING CPSF FAMILY"/>
    <property type="match status" value="1"/>
</dbReference>
<evidence type="ECO:0000313" key="3">
    <source>
        <dbReference type="EMBL" id="EFX05596.1"/>
    </source>
</evidence>
<dbReference type="eggNOG" id="ENOG502QVPZ">
    <property type="taxonomic scope" value="Eukaryota"/>
</dbReference>
<feature type="compositionally biased region" description="Basic and acidic residues" evidence="1">
    <location>
        <begin position="1327"/>
        <end position="1337"/>
    </location>
</feature>
<dbReference type="OrthoDB" id="20774at2759"/>
<feature type="region of interest" description="Disordered" evidence="1">
    <location>
        <begin position="1324"/>
        <end position="1362"/>
    </location>
</feature>
<gene>
    <name evidence="3" type="ORF">CMQ_3665</name>
</gene>
<feature type="compositionally biased region" description="Acidic residues" evidence="1">
    <location>
        <begin position="1338"/>
        <end position="1351"/>
    </location>
</feature>
<dbReference type="InterPro" id="IPR050358">
    <property type="entry name" value="RSE1/DDB1/CFT1"/>
</dbReference>
<feature type="domain" description="RSE1/DDB1/CPSF1 first beta-propeller" evidence="2">
    <location>
        <begin position="59"/>
        <end position="472"/>
    </location>
</feature>
<dbReference type="Proteomes" id="UP000007796">
    <property type="component" value="Unassembled WGS sequence"/>
</dbReference>
<protein>
    <submittedName>
        <fullName evidence="3">Thermotolerance protein</fullName>
    </submittedName>
</protein>
<dbReference type="GeneID" id="25976790"/>
<accession>F0X8Y6</accession>
<dbReference type="InterPro" id="IPR018846">
    <property type="entry name" value="Beta-prop_RSE1/DDB1/CPSF1_1st"/>
</dbReference>
<keyword evidence="4" id="KW-1185">Reference proteome</keyword>
<name>F0X8Y6_GROCL</name>
<evidence type="ECO:0000256" key="1">
    <source>
        <dbReference type="SAM" id="MobiDB-lite"/>
    </source>
</evidence>
<dbReference type="Gene3D" id="2.130.10.10">
    <property type="entry name" value="YVTN repeat-like/Quinoprotein amine dehydrogenase"/>
    <property type="match status" value="2"/>
</dbReference>
<dbReference type="InterPro" id="IPR015943">
    <property type="entry name" value="WD40/YVTN_repeat-like_dom_sf"/>
</dbReference>